<dbReference type="PANTHER" id="PTHR43873">
    <property type="entry name" value="COBYRINATE A,C-DIAMIDE SYNTHASE"/>
    <property type="match status" value="1"/>
</dbReference>
<evidence type="ECO:0000259" key="10">
    <source>
        <dbReference type="Pfam" id="PF07685"/>
    </source>
</evidence>
<gene>
    <name evidence="8" type="primary">cbiA</name>
    <name evidence="11" type="ORF">FDQ92_05045</name>
</gene>
<dbReference type="PANTHER" id="PTHR43873:SF1">
    <property type="entry name" value="COBYRINATE A,C-DIAMIDE SYNTHASE"/>
    <property type="match status" value="1"/>
</dbReference>
<dbReference type="AlphaFoldDB" id="A0A4P8L163"/>
<organism evidence="11 12">
    <name type="scientific">Desulfoglaeba alkanexedens ALDC</name>
    <dbReference type="NCBI Taxonomy" id="980445"/>
    <lineage>
        <taxon>Bacteria</taxon>
        <taxon>Pseudomonadati</taxon>
        <taxon>Thermodesulfobacteriota</taxon>
        <taxon>Syntrophobacteria</taxon>
        <taxon>Syntrophobacterales</taxon>
        <taxon>Syntrophobacteraceae</taxon>
        <taxon>Desulfoglaeba</taxon>
    </lineage>
</organism>
<keyword evidence="2 8" id="KW-0169">Cobalamin biosynthesis</keyword>
<keyword evidence="5 8" id="KW-0067">ATP-binding</keyword>
<evidence type="ECO:0000259" key="9">
    <source>
        <dbReference type="Pfam" id="PF01656"/>
    </source>
</evidence>
<feature type="site" description="Increases nucleophilicity of active site Cys" evidence="8">
    <location>
        <position position="440"/>
    </location>
</feature>
<evidence type="ECO:0000313" key="12">
    <source>
        <dbReference type="Proteomes" id="UP000298602"/>
    </source>
</evidence>
<comment type="domain">
    <text evidence="8">Comprises of two domains. The C-terminal domain contains the binding site for glutamine and catalyzes the hydrolysis of this substrate to glutamate and ammonia. The N-terminal domain is anticipated to bind ATP and cobyrinate and catalyzes the ultimate synthesis of the diamide product. The ammonia produced via the glutaminase domain is probably translocated to the adjacent domain via a molecular tunnel, where it reacts with an activated intermediate.</text>
</comment>
<dbReference type="RefSeq" id="WP_137423565.1">
    <property type="nucleotide sequence ID" value="NZ_CP040098.1"/>
</dbReference>
<keyword evidence="6 8" id="KW-0460">Magnesium</keyword>
<comment type="catalytic activity">
    <reaction evidence="8">
        <text>cob(II)yrinate + 2 L-glutamine + 2 ATP + 2 H2O = cob(II)yrinate a,c diamide + 2 L-glutamate + 2 ADP + 2 phosphate + 2 H(+)</text>
        <dbReference type="Rhea" id="RHEA:26289"/>
        <dbReference type="ChEBI" id="CHEBI:15377"/>
        <dbReference type="ChEBI" id="CHEBI:15378"/>
        <dbReference type="ChEBI" id="CHEBI:29985"/>
        <dbReference type="ChEBI" id="CHEBI:30616"/>
        <dbReference type="ChEBI" id="CHEBI:43474"/>
        <dbReference type="ChEBI" id="CHEBI:58359"/>
        <dbReference type="ChEBI" id="CHEBI:58537"/>
        <dbReference type="ChEBI" id="CHEBI:58894"/>
        <dbReference type="ChEBI" id="CHEBI:456216"/>
        <dbReference type="EC" id="6.3.5.11"/>
    </reaction>
</comment>
<evidence type="ECO:0000256" key="3">
    <source>
        <dbReference type="ARBA" id="ARBA00022598"/>
    </source>
</evidence>
<evidence type="ECO:0000313" key="11">
    <source>
        <dbReference type="EMBL" id="QCQ21596.1"/>
    </source>
</evidence>
<evidence type="ECO:0000256" key="7">
    <source>
        <dbReference type="ARBA" id="ARBA00022962"/>
    </source>
</evidence>
<dbReference type="HAMAP" id="MF_00027">
    <property type="entry name" value="CobB_CbiA"/>
    <property type="match status" value="1"/>
</dbReference>
<reference evidence="11 12" key="2">
    <citation type="submission" date="2019-05" db="EMBL/GenBank/DDBJ databases">
        <authorList>
            <person name="Suflita J.M."/>
            <person name="Marks C.R."/>
        </authorList>
    </citation>
    <scope>NUCLEOTIDE SEQUENCE [LARGE SCALE GENOMIC DNA]</scope>
    <source>
        <strain evidence="11 12">ALDC</strain>
    </source>
</reference>
<dbReference type="NCBIfam" id="TIGR00379">
    <property type="entry name" value="cobB"/>
    <property type="match status" value="1"/>
</dbReference>
<dbReference type="CDD" id="cd03130">
    <property type="entry name" value="GATase1_CobB"/>
    <property type="match status" value="1"/>
</dbReference>
<keyword evidence="12" id="KW-1185">Reference proteome</keyword>
<evidence type="ECO:0000256" key="5">
    <source>
        <dbReference type="ARBA" id="ARBA00022840"/>
    </source>
</evidence>
<keyword evidence="3 8" id="KW-0436">Ligase</keyword>
<name>A0A4P8L163_9BACT</name>
<comment type="miscellaneous">
    <text evidence="8">The a and c carboxylates of cobyrinate are activated for nucleophilic attack via formation of a phosphorylated intermediate by ATP. CbiA catalyzes first the amidation of the c-carboxylate, and then that of the a-carboxylate.</text>
</comment>
<reference evidence="11 12" key="1">
    <citation type="submission" date="2019-05" db="EMBL/GenBank/DDBJ databases">
        <title>The Complete Genome Sequence of the n-alkane-degrading Desulfoglaeba alkanexedens ALDC reveals multiple alkylsuccinate synthase gene clusters.</title>
        <authorList>
            <person name="Callaghan A.V."/>
            <person name="Davidova I.A."/>
            <person name="Duncan K.E."/>
            <person name="Morris B."/>
            <person name="McInerney M.J."/>
        </authorList>
    </citation>
    <scope>NUCLEOTIDE SEQUENCE [LARGE SCALE GENOMIC DNA]</scope>
    <source>
        <strain evidence="11 12">ALDC</strain>
    </source>
</reference>
<dbReference type="EMBL" id="CP040098">
    <property type="protein sequence ID" value="QCQ21596.1"/>
    <property type="molecule type" value="Genomic_DNA"/>
</dbReference>
<protein>
    <recommendedName>
        <fullName evidence="8">Cobyrinate a,c-diamide synthase</fullName>
        <ecNumber evidence="8">6.3.5.11</ecNumber>
    </recommendedName>
    <alternativeName>
        <fullName evidence="8">Cobyrinic acid a,c-diamide synthetase</fullName>
    </alternativeName>
</protein>
<evidence type="ECO:0000256" key="8">
    <source>
        <dbReference type="HAMAP-Rule" id="MF_00027"/>
    </source>
</evidence>
<dbReference type="Gene3D" id="3.40.50.880">
    <property type="match status" value="1"/>
</dbReference>
<dbReference type="OrthoDB" id="9764035at2"/>
<dbReference type="InterPro" id="IPR002586">
    <property type="entry name" value="CobQ/CobB/MinD/ParA_Nub-bd_dom"/>
</dbReference>
<dbReference type="GO" id="GO:0009236">
    <property type="term" value="P:cobalamin biosynthetic process"/>
    <property type="evidence" value="ECO:0007669"/>
    <property type="project" value="UniProtKB-UniRule"/>
</dbReference>
<dbReference type="SUPFAM" id="SSF52317">
    <property type="entry name" value="Class I glutamine amidotransferase-like"/>
    <property type="match status" value="1"/>
</dbReference>
<sequence length="489" mass="53298">MLYRRPRLMIAALRGGSGKTLVSLGLIAAWRRHHGIRVAPFKKGPDYIDAGWLSLAAGEPCYNLDPFLMSADEIVESFVGRSGACDISVIEGNRGLYDGLDAQGSCSSAELAKLLKVPVVLVVDATKVTRTTAALVLGCQRLDPEVRVSGVIVNRVAGSRHERVVREAIEGSCGVPVLGVIPKEGVNFFPERHMGLVPPQEHGELQAAVAHVAERIREGVDLDGLREVADRADPLGWVPSSGRERNRLQGRAQVTIGIVRDAAFQFYYPENLEALEKQGAAVKFIDSFQCEVLPPVDALYIGGGFPETHLNGLTTNKGLRDSIGQAVEEGLPVYAECGGLMFLSRGIHHQGGFYPMCGVFPCDVVLERRPQGHGYAILECVGENPFVPAGRLIRGHEFHYSKVVDLSPDVPLVFRVQKGHGIVKGWDGLCYKNCLGGYTHIHAVGNGFWAEALVRTAERYRRGDKTDEITRRKGGVHYMGQAIEHNIIS</sequence>
<dbReference type="Pfam" id="PF07685">
    <property type="entry name" value="GATase_3"/>
    <property type="match status" value="1"/>
</dbReference>
<evidence type="ECO:0000256" key="4">
    <source>
        <dbReference type="ARBA" id="ARBA00022741"/>
    </source>
</evidence>
<dbReference type="GO" id="GO:0005524">
    <property type="term" value="F:ATP binding"/>
    <property type="evidence" value="ECO:0007669"/>
    <property type="project" value="UniProtKB-UniRule"/>
</dbReference>
<accession>A0A4P8L163</accession>
<dbReference type="NCBIfam" id="NF002204">
    <property type="entry name" value="PRK01077.1"/>
    <property type="match status" value="1"/>
</dbReference>
<dbReference type="InterPro" id="IPR004484">
    <property type="entry name" value="CbiA/CobB_synth"/>
</dbReference>
<keyword evidence="4 8" id="KW-0547">Nucleotide-binding</keyword>
<comment type="similarity">
    <text evidence="8">Belongs to the CobB/CbiA family.</text>
</comment>
<dbReference type="KEGG" id="dax:FDQ92_05045"/>
<feature type="domain" description="CobB/CobQ-like glutamine amidotransferase" evidence="10">
    <location>
        <begin position="255"/>
        <end position="444"/>
    </location>
</feature>
<feature type="domain" description="CobQ/CobB/MinD/ParA nucleotide binding" evidence="9">
    <location>
        <begin position="8"/>
        <end position="194"/>
    </location>
</feature>
<dbReference type="GO" id="GO:0042242">
    <property type="term" value="F:cobyrinic acid a,c-diamide synthase activity"/>
    <property type="evidence" value="ECO:0007669"/>
    <property type="project" value="UniProtKB-UniRule"/>
</dbReference>
<dbReference type="PROSITE" id="PS51274">
    <property type="entry name" value="GATASE_COBBQ"/>
    <property type="match status" value="1"/>
</dbReference>
<evidence type="ECO:0000256" key="6">
    <source>
        <dbReference type="ARBA" id="ARBA00022842"/>
    </source>
</evidence>
<comment type="pathway">
    <text evidence="8">Cofactor biosynthesis; adenosylcobalamin biosynthesis; cob(II)yrinate a,c-diamide from sirohydrochlorin (anaerobic route): step 10/10.</text>
</comment>
<evidence type="ECO:0000256" key="1">
    <source>
        <dbReference type="ARBA" id="ARBA00001946"/>
    </source>
</evidence>
<dbReference type="Pfam" id="PF01656">
    <property type="entry name" value="CbiA"/>
    <property type="match status" value="1"/>
</dbReference>
<dbReference type="UniPathway" id="UPA00148">
    <property type="reaction ID" value="UER00231"/>
</dbReference>
<comment type="function">
    <text evidence="8">Catalyzes the ATP-dependent amidation of the two carboxylate groups at positions a and c of cobyrinate, using either L-glutamine or ammonia as the nitrogen source.</text>
</comment>
<dbReference type="Proteomes" id="UP000298602">
    <property type="component" value="Chromosome"/>
</dbReference>
<proteinExistence type="inferred from homology"/>
<dbReference type="SUPFAM" id="SSF52540">
    <property type="entry name" value="P-loop containing nucleoside triphosphate hydrolases"/>
    <property type="match status" value="1"/>
</dbReference>
<comment type="cofactor">
    <cofactor evidence="1 8">
        <name>Mg(2+)</name>
        <dbReference type="ChEBI" id="CHEBI:18420"/>
    </cofactor>
</comment>
<dbReference type="InterPro" id="IPR027417">
    <property type="entry name" value="P-loop_NTPase"/>
</dbReference>
<dbReference type="Gene3D" id="3.40.50.300">
    <property type="entry name" value="P-loop containing nucleotide triphosphate hydrolases"/>
    <property type="match status" value="1"/>
</dbReference>
<feature type="active site" description="Nucleophile" evidence="8">
    <location>
        <position position="337"/>
    </location>
</feature>
<dbReference type="InterPro" id="IPR029062">
    <property type="entry name" value="Class_I_gatase-like"/>
</dbReference>
<keyword evidence="7 8" id="KW-0315">Glutamine amidotransferase</keyword>
<evidence type="ECO:0000256" key="2">
    <source>
        <dbReference type="ARBA" id="ARBA00022573"/>
    </source>
</evidence>
<dbReference type="EC" id="6.3.5.11" evidence="8"/>
<dbReference type="InterPro" id="IPR011698">
    <property type="entry name" value="GATase_3"/>
</dbReference>